<dbReference type="Proteomes" id="UP001064632">
    <property type="component" value="Chromosome"/>
</dbReference>
<evidence type="ECO:0000259" key="1">
    <source>
        <dbReference type="SMART" id="SM01321"/>
    </source>
</evidence>
<dbReference type="SMART" id="SM01321">
    <property type="entry name" value="Y1_Tnp"/>
    <property type="match status" value="1"/>
</dbReference>
<sequence length="305" mass="34816">MRRAFLCGEDRFTGQSYEHRKQWVEDRLYELASIFAIGVYAYAVMSNHIHVVAHVAPYIAERWTADEVAQRWMRLCPIRRDNAVDEAACAVRATHIAADPAKVALYRERLSSLPWFMRCLNEPIARRANREDACTGRFWEGRYRCQALLDETALLACMAYVDLNPIRAGIAQDLPSSAHTSIRRRLLEIDGAQLLKPVAGSIDRPLSIRSIDYVALVDWSGRQRRPDKRFHLTADPPAVLRTLGITPEQWQADVFTIELRYWRAVGSVQTLIDKAKELGQCWLKGGGASRSIDQRRDSPPFPRRA</sequence>
<dbReference type="EMBL" id="CP104694">
    <property type="protein sequence ID" value="UXI70313.1"/>
    <property type="molecule type" value="Genomic_DNA"/>
</dbReference>
<reference evidence="2" key="1">
    <citation type="submission" date="2022-09" db="EMBL/GenBank/DDBJ databases">
        <title>Tahibacter sp. nov., isolated from a fresh water.</title>
        <authorList>
            <person name="Baek J.H."/>
            <person name="Lee J.K."/>
            <person name="Kim J.M."/>
            <person name="Jeon C.O."/>
        </authorList>
    </citation>
    <scope>NUCLEOTIDE SEQUENCE</scope>
    <source>
        <strain evidence="2">W38</strain>
    </source>
</reference>
<organism evidence="2 3">
    <name type="scientific">Tahibacter amnicola</name>
    <dbReference type="NCBI Taxonomy" id="2976241"/>
    <lineage>
        <taxon>Bacteria</taxon>
        <taxon>Pseudomonadati</taxon>
        <taxon>Pseudomonadota</taxon>
        <taxon>Gammaproteobacteria</taxon>
        <taxon>Lysobacterales</taxon>
        <taxon>Rhodanobacteraceae</taxon>
        <taxon>Tahibacter</taxon>
    </lineage>
</organism>
<feature type="domain" description="Transposase IS200-like" evidence="1">
    <location>
        <begin position="16"/>
        <end position="164"/>
    </location>
</feature>
<dbReference type="InterPro" id="IPR036515">
    <property type="entry name" value="Transposase_17_sf"/>
</dbReference>
<name>A0ABY6BJX3_9GAMM</name>
<evidence type="ECO:0000313" key="2">
    <source>
        <dbReference type="EMBL" id="UXI70313.1"/>
    </source>
</evidence>
<dbReference type="PANTHER" id="PTHR34322">
    <property type="entry name" value="TRANSPOSASE, Y1_TNP DOMAIN-CONTAINING"/>
    <property type="match status" value="1"/>
</dbReference>
<proteinExistence type="predicted"/>
<keyword evidence="3" id="KW-1185">Reference proteome</keyword>
<dbReference type="InterPro" id="IPR002686">
    <property type="entry name" value="Transposase_17"/>
</dbReference>
<dbReference type="RefSeq" id="WP_261697263.1">
    <property type="nucleotide sequence ID" value="NZ_CP104694.1"/>
</dbReference>
<gene>
    <name evidence="2" type="ORF">N4264_11950</name>
</gene>
<accession>A0ABY6BJX3</accession>
<dbReference type="Gene3D" id="3.30.70.1290">
    <property type="entry name" value="Transposase IS200-like"/>
    <property type="match status" value="1"/>
</dbReference>
<evidence type="ECO:0000313" key="3">
    <source>
        <dbReference type="Proteomes" id="UP001064632"/>
    </source>
</evidence>
<protein>
    <recommendedName>
        <fullName evidence="1">Transposase IS200-like domain-containing protein</fullName>
    </recommendedName>
</protein>
<dbReference type="PANTHER" id="PTHR34322:SF2">
    <property type="entry name" value="TRANSPOSASE IS200-LIKE DOMAIN-CONTAINING PROTEIN"/>
    <property type="match status" value="1"/>
</dbReference>
<dbReference type="SUPFAM" id="SSF143422">
    <property type="entry name" value="Transposase IS200-like"/>
    <property type="match status" value="1"/>
</dbReference>